<keyword evidence="1" id="KW-0677">Repeat</keyword>
<dbReference type="GO" id="GO:0043531">
    <property type="term" value="F:ADP binding"/>
    <property type="evidence" value="ECO:0007669"/>
    <property type="project" value="InterPro"/>
</dbReference>
<dbReference type="GeneID" id="106778114"/>
<dbReference type="InterPro" id="IPR042197">
    <property type="entry name" value="Apaf_helical"/>
</dbReference>
<dbReference type="OrthoDB" id="3027644at2759"/>
<dbReference type="FunFam" id="1.10.10.10:FF:000322">
    <property type="entry name" value="Probable disease resistance protein At1g63360"/>
    <property type="match status" value="1"/>
</dbReference>
<reference evidence="9" key="2">
    <citation type="submission" date="2025-08" db="UniProtKB">
        <authorList>
            <consortium name="RefSeq"/>
        </authorList>
    </citation>
    <scope>IDENTIFICATION</scope>
    <source>
        <tissue evidence="9">Leaf</tissue>
    </source>
</reference>
<dbReference type="Gene3D" id="3.40.50.300">
    <property type="entry name" value="P-loop containing nucleotide triphosphate hydrolases"/>
    <property type="match status" value="1"/>
</dbReference>
<dbReference type="Gene3D" id="1.20.5.4130">
    <property type="match status" value="1"/>
</dbReference>
<feature type="domain" description="Disease resistance R13L4/SHOC-2-like LRR" evidence="7">
    <location>
        <begin position="552"/>
        <end position="901"/>
    </location>
</feature>
<evidence type="ECO:0000259" key="7">
    <source>
        <dbReference type="Pfam" id="PF23598"/>
    </source>
</evidence>
<dbReference type="InterPro" id="IPR036388">
    <property type="entry name" value="WH-like_DNA-bd_sf"/>
</dbReference>
<dbReference type="Gene3D" id="3.80.10.10">
    <property type="entry name" value="Ribonuclease Inhibitor"/>
    <property type="match status" value="1"/>
</dbReference>
<feature type="domain" description="Disease resistance protein winged helix" evidence="6">
    <location>
        <begin position="433"/>
        <end position="504"/>
    </location>
</feature>
<dbReference type="RefSeq" id="XP_014521516.1">
    <property type="nucleotide sequence ID" value="XM_014666030.2"/>
</dbReference>
<dbReference type="CDD" id="cd14798">
    <property type="entry name" value="RX-CC_like"/>
    <property type="match status" value="1"/>
</dbReference>
<dbReference type="Gene3D" id="1.10.10.10">
    <property type="entry name" value="Winged helix-like DNA-binding domain superfamily/Winged helix DNA-binding domain"/>
    <property type="match status" value="1"/>
</dbReference>
<evidence type="ECO:0000313" key="9">
    <source>
        <dbReference type="RefSeq" id="XP_014521516.1"/>
    </source>
</evidence>
<gene>
    <name evidence="9" type="primary">LOC106778114</name>
</gene>
<dbReference type="FunFam" id="3.40.50.300:FF:001091">
    <property type="entry name" value="Probable disease resistance protein At1g61300"/>
    <property type="match status" value="1"/>
</dbReference>
<sequence length="936" mass="107793">MAESVVSFVLDHLGELAAREANLLYGVEDRVQSLHYELQMIKELLNTTKRKKGMEHIVLNQIRDVAHLAEDVIDTFVAKVSIYKRRTILGRMLHGFGQARLLHHVAHKIDNIRTTLNELRDNRDKYDAFKETNNQSATEEEEKERFQSLHKLRRDVEEEHVVGFVQDSKDVIKQLLEGGSNRKVVSIVGMGGLGKTTLARKVYNNNQVKQCFKCRAWVYVSNECRVKELLLGLLKHLMPKFEQQRRGNKKGMKSAGDISSLNEEELKKLVRNCLEWKRYLVVVDDLWKKQDWDEVQDAFPNNDRGNRILLTSRLKEVALHAGHDVPHYLQFLNKEESWELFRRKVFRGENYPSDLEPLGQHIVQSCQGLPLSIIVLAGLLANREKSYREWSKVVGHVNWYLTRDETQVKDIVLKLSYDNLPKRLKPCFLYLGLFPEDLEIPVMPLLQKWVAEGFIQDTGNRDPDDIAEDYLYELIDRSLVQVARVEMNGGLETCRVHDLLRDLCISKSKEDKVFEVCTDNNILIPTKPRRLSIHSKMAHYISSSNNDHSCIRSLLFFGPDYCVDRREWKWLLEGFKLVRVLELEPKRCGKIPSKLGKFIHLRYLRIDSEEVKFVPASILDLWNLQTIDLGPWSHDIPISFPLQIWKLKHLRHLNSRRPIKLRGSSSGSNEKMWNLQTISPLELNKQTTFLVKNETFPNLKRMGLKVDSGCKGELPNLLESLQQLSHLNKLEILLPDSYDASLNVEGSVHESVERNNGCKPQELLQNLGQFNYLSVLKIENALNLLISAVTFPPNITELKLSGISCISDEGISGLGNHSKLKILRLLGDVTWSGDSSVFYCVEGSFPELEIFRMGVLAVTKWKLSNGAMQKLESVMIHNCEMLDDLPNELWSLSGLRKVQITKPSEQMVRMLRNLKINNGIQLLIDAEEPFSFENKF</sequence>
<dbReference type="GO" id="GO:0098542">
    <property type="term" value="P:defense response to other organism"/>
    <property type="evidence" value="ECO:0007669"/>
    <property type="project" value="TreeGrafter"/>
</dbReference>
<feature type="domain" description="NB-ARC" evidence="4">
    <location>
        <begin position="169"/>
        <end position="349"/>
    </location>
</feature>
<accession>A0A1S3VT08</accession>
<evidence type="ECO:0000259" key="5">
    <source>
        <dbReference type="Pfam" id="PF18052"/>
    </source>
</evidence>
<organism evidence="8 9">
    <name type="scientific">Vigna radiata var. radiata</name>
    <name type="common">Mung bean</name>
    <name type="synonym">Phaseolus aureus</name>
    <dbReference type="NCBI Taxonomy" id="3916"/>
    <lineage>
        <taxon>Eukaryota</taxon>
        <taxon>Viridiplantae</taxon>
        <taxon>Streptophyta</taxon>
        <taxon>Embryophyta</taxon>
        <taxon>Tracheophyta</taxon>
        <taxon>Spermatophyta</taxon>
        <taxon>Magnoliopsida</taxon>
        <taxon>eudicotyledons</taxon>
        <taxon>Gunneridae</taxon>
        <taxon>Pentapetalae</taxon>
        <taxon>rosids</taxon>
        <taxon>fabids</taxon>
        <taxon>Fabales</taxon>
        <taxon>Fabaceae</taxon>
        <taxon>Papilionoideae</taxon>
        <taxon>50 kb inversion clade</taxon>
        <taxon>NPAAA clade</taxon>
        <taxon>indigoferoid/millettioid clade</taxon>
        <taxon>Phaseoleae</taxon>
        <taxon>Vigna</taxon>
    </lineage>
</organism>
<dbReference type="InterPro" id="IPR002182">
    <property type="entry name" value="NB-ARC"/>
</dbReference>
<dbReference type="InterPro" id="IPR032675">
    <property type="entry name" value="LRR_dom_sf"/>
</dbReference>
<keyword evidence="2" id="KW-0547">Nucleotide-binding</keyword>
<dbReference type="Gene3D" id="1.10.8.430">
    <property type="entry name" value="Helical domain of apoptotic protease-activating factors"/>
    <property type="match status" value="1"/>
</dbReference>
<dbReference type="Pfam" id="PF23598">
    <property type="entry name" value="LRR_14"/>
    <property type="match status" value="1"/>
</dbReference>
<dbReference type="Pfam" id="PF00931">
    <property type="entry name" value="NB-ARC"/>
    <property type="match status" value="1"/>
</dbReference>
<dbReference type="Pfam" id="PF18052">
    <property type="entry name" value="Rx_N"/>
    <property type="match status" value="1"/>
</dbReference>
<dbReference type="AlphaFoldDB" id="A0A1S3VT08"/>
<dbReference type="PRINTS" id="PR00364">
    <property type="entry name" value="DISEASERSIST"/>
</dbReference>
<dbReference type="KEGG" id="vra:106778114"/>
<evidence type="ECO:0000259" key="4">
    <source>
        <dbReference type="Pfam" id="PF00931"/>
    </source>
</evidence>
<evidence type="ECO:0000256" key="2">
    <source>
        <dbReference type="ARBA" id="ARBA00022741"/>
    </source>
</evidence>
<dbReference type="SUPFAM" id="SSF52540">
    <property type="entry name" value="P-loop containing nucleoside triphosphate hydrolases"/>
    <property type="match status" value="1"/>
</dbReference>
<dbReference type="InterPro" id="IPR044974">
    <property type="entry name" value="Disease_R_plants"/>
</dbReference>
<dbReference type="PANTHER" id="PTHR23155">
    <property type="entry name" value="DISEASE RESISTANCE PROTEIN RP"/>
    <property type="match status" value="1"/>
</dbReference>
<dbReference type="Proteomes" id="UP000087766">
    <property type="component" value="Chromosome 2"/>
</dbReference>
<proteinExistence type="predicted"/>
<dbReference type="InterPro" id="IPR058922">
    <property type="entry name" value="WHD_DRP"/>
</dbReference>
<dbReference type="InterPro" id="IPR038005">
    <property type="entry name" value="RX-like_CC"/>
</dbReference>
<evidence type="ECO:0000313" key="8">
    <source>
        <dbReference type="Proteomes" id="UP000087766"/>
    </source>
</evidence>
<feature type="domain" description="Disease resistance N-terminal" evidence="5">
    <location>
        <begin position="5"/>
        <end position="82"/>
    </location>
</feature>
<dbReference type="InterPro" id="IPR041118">
    <property type="entry name" value="Rx_N"/>
</dbReference>
<name>A0A1S3VT08_VIGRR</name>
<dbReference type="InterPro" id="IPR055414">
    <property type="entry name" value="LRR_R13L4/SHOC2-like"/>
</dbReference>
<dbReference type="SUPFAM" id="SSF52058">
    <property type="entry name" value="L domain-like"/>
    <property type="match status" value="1"/>
</dbReference>
<evidence type="ECO:0000259" key="6">
    <source>
        <dbReference type="Pfam" id="PF23559"/>
    </source>
</evidence>
<reference evidence="8" key="1">
    <citation type="journal article" date="2014" name="Nat. Commun.">
        <title>Genome sequence of mungbean and insights into evolution within Vigna species.</title>
        <authorList>
            <person name="Kang Y.J."/>
            <person name="Kim S.K."/>
            <person name="Kim M.Y."/>
            <person name="Lestari P."/>
            <person name="Kim K.H."/>
            <person name="Ha B.K."/>
            <person name="Jun T.H."/>
            <person name="Hwang W.J."/>
            <person name="Lee T."/>
            <person name="Lee J."/>
            <person name="Shim S."/>
            <person name="Yoon M.Y."/>
            <person name="Jang Y.E."/>
            <person name="Han K.S."/>
            <person name="Taeprayoon P."/>
            <person name="Yoon N."/>
            <person name="Somta P."/>
            <person name="Tanya P."/>
            <person name="Kim K.S."/>
            <person name="Gwag J.G."/>
            <person name="Moon J.K."/>
            <person name="Lee Y.H."/>
            <person name="Park B.S."/>
            <person name="Bombarely A."/>
            <person name="Doyle J.J."/>
            <person name="Jackson S.A."/>
            <person name="Schafleitner R."/>
            <person name="Srinives P."/>
            <person name="Varshney R.K."/>
            <person name="Lee S.H."/>
        </authorList>
    </citation>
    <scope>NUCLEOTIDE SEQUENCE [LARGE SCALE GENOMIC DNA]</scope>
    <source>
        <strain evidence="8">cv. VC1973A</strain>
    </source>
</reference>
<keyword evidence="3" id="KW-0611">Plant defense</keyword>
<dbReference type="PANTHER" id="PTHR23155:SF1193">
    <property type="entry name" value="DISEASE RESISTANCE PROTEIN RPP13-RELATED"/>
    <property type="match status" value="1"/>
</dbReference>
<dbReference type="InterPro" id="IPR027417">
    <property type="entry name" value="P-loop_NTPase"/>
</dbReference>
<keyword evidence="8" id="KW-1185">Reference proteome</keyword>
<evidence type="ECO:0000256" key="1">
    <source>
        <dbReference type="ARBA" id="ARBA00022737"/>
    </source>
</evidence>
<evidence type="ECO:0000256" key="3">
    <source>
        <dbReference type="ARBA" id="ARBA00022821"/>
    </source>
</evidence>
<protein>
    <submittedName>
        <fullName evidence="9">Disease resistance protein RPP13-like</fullName>
    </submittedName>
</protein>
<dbReference type="Pfam" id="PF23559">
    <property type="entry name" value="WHD_DRP"/>
    <property type="match status" value="1"/>
</dbReference>